<evidence type="ECO:0000313" key="4">
    <source>
        <dbReference type="Proteomes" id="UP001597418"/>
    </source>
</evidence>
<dbReference type="Gene3D" id="1.10.150.130">
    <property type="match status" value="1"/>
</dbReference>
<evidence type="ECO:0000259" key="2">
    <source>
        <dbReference type="Pfam" id="PF13102"/>
    </source>
</evidence>
<organism evidence="3 4">
    <name type="scientific">Sphingobacterium populi</name>
    <dbReference type="NCBI Taxonomy" id="1812824"/>
    <lineage>
        <taxon>Bacteria</taxon>
        <taxon>Pseudomonadati</taxon>
        <taxon>Bacteroidota</taxon>
        <taxon>Sphingobacteriia</taxon>
        <taxon>Sphingobacteriales</taxon>
        <taxon>Sphingobacteriaceae</taxon>
        <taxon>Sphingobacterium</taxon>
    </lineage>
</organism>
<dbReference type="RefSeq" id="WP_231863249.1">
    <property type="nucleotide sequence ID" value="NZ_JBHUMB010000003.1"/>
</dbReference>
<sequence length="111" mass="12697">MDIDFLKFCSSYIESLKKNGGIGSANNFRVVRNSLIDYFKRDGISIKEVHSNMLISYERYLRSERIITRTNQNGTCIPPGNKVYQIEDCITTCVIYVLSSIPQGIFTTMKI</sequence>
<dbReference type="InterPro" id="IPR025269">
    <property type="entry name" value="SAM-like_dom"/>
</dbReference>
<name>A0ABW5U8V6_9SPHI</name>
<protein>
    <submittedName>
        <fullName evidence="3">Phage integrase SAM-like domain-containing protein</fullName>
    </submittedName>
</protein>
<dbReference type="Pfam" id="PF13102">
    <property type="entry name" value="Phage_int_SAM_5"/>
    <property type="match status" value="1"/>
</dbReference>
<reference evidence="4" key="1">
    <citation type="journal article" date="2019" name="Int. J. Syst. Evol. Microbiol.">
        <title>The Global Catalogue of Microorganisms (GCM) 10K type strain sequencing project: providing services to taxonomists for standard genome sequencing and annotation.</title>
        <authorList>
            <consortium name="The Broad Institute Genomics Platform"/>
            <consortium name="The Broad Institute Genome Sequencing Center for Infectious Disease"/>
            <person name="Wu L."/>
            <person name="Ma J."/>
        </authorList>
    </citation>
    <scope>NUCLEOTIDE SEQUENCE [LARGE SCALE GENOMIC DNA]</scope>
    <source>
        <strain evidence="4">KCTC 42247</strain>
    </source>
</reference>
<dbReference type="InterPro" id="IPR010998">
    <property type="entry name" value="Integrase_recombinase_N"/>
</dbReference>
<gene>
    <name evidence="3" type="ORF">ACFSQ6_00025</name>
</gene>
<accession>A0ABW5U8V6</accession>
<feature type="domain" description="Phage integrase SAM-like" evidence="2">
    <location>
        <begin position="4"/>
        <end position="70"/>
    </location>
</feature>
<evidence type="ECO:0000313" key="3">
    <source>
        <dbReference type="EMBL" id="MFD2741773.1"/>
    </source>
</evidence>
<dbReference type="Proteomes" id="UP001597418">
    <property type="component" value="Unassembled WGS sequence"/>
</dbReference>
<proteinExistence type="predicted"/>
<evidence type="ECO:0000256" key="1">
    <source>
        <dbReference type="ARBA" id="ARBA00023125"/>
    </source>
</evidence>
<comment type="caution">
    <text evidence="3">The sequence shown here is derived from an EMBL/GenBank/DDBJ whole genome shotgun (WGS) entry which is preliminary data.</text>
</comment>
<keyword evidence="4" id="KW-1185">Reference proteome</keyword>
<dbReference type="EMBL" id="JBHUMB010000003">
    <property type="protein sequence ID" value="MFD2741773.1"/>
    <property type="molecule type" value="Genomic_DNA"/>
</dbReference>
<keyword evidence="1" id="KW-0238">DNA-binding</keyword>